<proteinExistence type="predicted"/>
<dbReference type="PANTHER" id="PTHR21506">
    <property type="entry name" value="COMPONENT OF OLIGOMERIC GOLGI COMPLEX 6"/>
    <property type="match status" value="1"/>
</dbReference>
<feature type="compositionally biased region" description="Pro residues" evidence="1">
    <location>
        <begin position="62"/>
        <end position="76"/>
    </location>
</feature>
<feature type="domain" description="Conserved Oligomeric Golgi complex subunit 6 C-terminal" evidence="2">
    <location>
        <begin position="346"/>
        <end position="462"/>
    </location>
</feature>
<reference evidence="4" key="1">
    <citation type="submission" date="2016-06" db="EMBL/GenBank/DDBJ databases">
        <title>Parallel loss of symbiosis genes in relatives of nitrogen-fixing non-legume Parasponia.</title>
        <authorList>
            <person name="Van Velzen R."/>
            <person name="Holmer R."/>
            <person name="Bu F."/>
            <person name="Rutten L."/>
            <person name="Van Zeijl A."/>
            <person name="Liu W."/>
            <person name="Santuari L."/>
            <person name="Cao Q."/>
            <person name="Sharma T."/>
            <person name="Shen D."/>
            <person name="Roswanjaya Y."/>
            <person name="Wardhani T."/>
            <person name="Kalhor M.S."/>
            <person name="Jansen J."/>
            <person name="Van den Hoogen J."/>
            <person name="Gungor B."/>
            <person name="Hartog M."/>
            <person name="Hontelez J."/>
            <person name="Verver J."/>
            <person name="Yang W.-C."/>
            <person name="Schijlen E."/>
            <person name="Repin R."/>
            <person name="Schilthuizen M."/>
            <person name="Schranz E."/>
            <person name="Heidstra R."/>
            <person name="Miyata K."/>
            <person name="Fedorova E."/>
            <person name="Kohlen W."/>
            <person name="Bisseling T."/>
            <person name="Smit S."/>
            <person name="Geurts R."/>
        </authorList>
    </citation>
    <scope>NUCLEOTIDE SEQUENCE [LARGE SCALE GENOMIC DNA]</scope>
    <source>
        <strain evidence="4">cv. RG33-2</strain>
    </source>
</reference>
<evidence type="ECO:0000313" key="4">
    <source>
        <dbReference type="Proteomes" id="UP000237000"/>
    </source>
</evidence>
<dbReference type="InterPro" id="IPR048369">
    <property type="entry name" value="COG6_C"/>
</dbReference>
<evidence type="ECO:0000256" key="1">
    <source>
        <dbReference type="SAM" id="MobiDB-lite"/>
    </source>
</evidence>
<feature type="region of interest" description="Disordered" evidence="1">
    <location>
        <begin position="38"/>
        <end position="82"/>
    </location>
</feature>
<name>A0A2P5FCU9_TREOI</name>
<dbReference type="Pfam" id="PF20653">
    <property type="entry name" value="COG6_C"/>
    <property type="match status" value="1"/>
</dbReference>
<dbReference type="STRING" id="63057.A0A2P5FCU9"/>
<dbReference type="InterPro" id="IPR010490">
    <property type="entry name" value="COG6"/>
</dbReference>
<gene>
    <name evidence="3" type="ORF">TorRG33x02_084500</name>
</gene>
<sequence>MYPQLFKNGTLNEVLLSQHERAQARANRRASFRAWARAKARERAAGPPPSFQQGPISAPLLEPAPAPVPGTAPVPVPDQGLAPVPVPDQVPAPAPLPEVAPAPIPEHGPIPYPEALVALLQNQVPQVPFNPERLAQLVAPFTHFKRVTVGDTNGGVLELPAKLARDLSSHININILRVISGGRVELQNNVPQFWVWARSHNSVVNRRMAFVNNYQRSSLSTASWREIREGVPPSLGCGSGGPWIVLRRTLMPQAGAGSRCQPLRGSTLSPTSSTIISSQMLRFLSRRTNSPLLSSRLFVIFTRFMPTAIYSCGRITRKLGDADNPEVSEFLKTAVCCLMDSIMLPASGKKPNFDPLISALLNPIIQMHEQVAEAHKSKGISNSSPRNRFGLDLGQISKSSVDVPLSNNISASASYRNSKTSSKIFLINCLCVIQHPLLGHMVAAKYVKKLGLKIENHAGILVGK</sequence>
<comment type="caution">
    <text evidence="3">The sequence shown here is derived from an EMBL/GenBank/DDBJ whole genome shotgun (WGS) entry which is preliminary data.</text>
</comment>
<evidence type="ECO:0000259" key="2">
    <source>
        <dbReference type="Pfam" id="PF20653"/>
    </source>
</evidence>
<dbReference type="AlphaFoldDB" id="A0A2P5FCU9"/>
<accession>A0A2P5FCU9</accession>
<protein>
    <submittedName>
        <fullName evidence="3">Conserved oligomeric Golgi complex subunit</fullName>
    </submittedName>
</protein>
<evidence type="ECO:0000313" key="3">
    <source>
        <dbReference type="EMBL" id="PON95621.1"/>
    </source>
</evidence>
<dbReference type="InParanoid" id="A0A2P5FCU9"/>
<dbReference type="PANTHER" id="PTHR21506:SF0">
    <property type="entry name" value="CONSERVED OLIGOMERIC GOLGI COMPLEX SUBUNIT 6"/>
    <property type="match status" value="1"/>
</dbReference>
<dbReference type="GO" id="GO:0006891">
    <property type="term" value="P:intra-Golgi vesicle-mediated transport"/>
    <property type="evidence" value="ECO:0007669"/>
    <property type="project" value="InterPro"/>
</dbReference>
<organism evidence="3 4">
    <name type="scientific">Trema orientale</name>
    <name type="common">Charcoal tree</name>
    <name type="synonym">Celtis orientalis</name>
    <dbReference type="NCBI Taxonomy" id="63057"/>
    <lineage>
        <taxon>Eukaryota</taxon>
        <taxon>Viridiplantae</taxon>
        <taxon>Streptophyta</taxon>
        <taxon>Embryophyta</taxon>
        <taxon>Tracheophyta</taxon>
        <taxon>Spermatophyta</taxon>
        <taxon>Magnoliopsida</taxon>
        <taxon>eudicotyledons</taxon>
        <taxon>Gunneridae</taxon>
        <taxon>Pentapetalae</taxon>
        <taxon>rosids</taxon>
        <taxon>fabids</taxon>
        <taxon>Rosales</taxon>
        <taxon>Cannabaceae</taxon>
        <taxon>Trema</taxon>
    </lineage>
</organism>
<keyword evidence="4" id="KW-1185">Reference proteome</keyword>
<dbReference type="GO" id="GO:0017119">
    <property type="term" value="C:Golgi transport complex"/>
    <property type="evidence" value="ECO:0007669"/>
    <property type="project" value="InterPro"/>
</dbReference>
<dbReference type="OrthoDB" id="272987at2759"/>
<dbReference type="EMBL" id="JXTC01000043">
    <property type="protein sequence ID" value="PON95621.1"/>
    <property type="molecule type" value="Genomic_DNA"/>
</dbReference>
<dbReference type="Proteomes" id="UP000237000">
    <property type="component" value="Unassembled WGS sequence"/>
</dbReference>